<dbReference type="GO" id="GO:0032446">
    <property type="term" value="P:protein modification by small protein conjugation"/>
    <property type="evidence" value="ECO:0007669"/>
    <property type="project" value="TreeGrafter"/>
</dbReference>
<dbReference type="CTD" id="83734"/>
<dbReference type="GO" id="GO:0000422">
    <property type="term" value="P:autophagy of mitochondrion"/>
    <property type="evidence" value="ECO:0007669"/>
    <property type="project" value="TreeGrafter"/>
</dbReference>
<dbReference type="RefSeq" id="XP_022650257.1">
    <property type="nucleotide sequence ID" value="XM_022794522.1"/>
</dbReference>
<keyword evidence="5" id="KW-0072">Autophagy</keyword>
<dbReference type="Proteomes" id="UP000594260">
    <property type="component" value="Unplaced"/>
</dbReference>
<keyword evidence="3" id="KW-0808">Transferase</keyword>
<dbReference type="FunCoup" id="A0A7M7JH89">
    <property type="interactions" value="65"/>
</dbReference>
<dbReference type="InterPro" id="IPR007135">
    <property type="entry name" value="Atg3/Atg10"/>
</dbReference>
<accession>A0A7M7JH89</accession>
<dbReference type="GO" id="GO:0000045">
    <property type="term" value="P:autophagosome assembly"/>
    <property type="evidence" value="ECO:0007669"/>
    <property type="project" value="TreeGrafter"/>
</dbReference>
<evidence type="ECO:0000313" key="7">
    <source>
        <dbReference type="EnsemblMetazoa" id="XP_022650257"/>
    </source>
</evidence>
<dbReference type="AlphaFoldDB" id="A0A7M7JH89"/>
<dbReference type="Pfam" id="PF03987">
    <property type="entry name" value="Autophagy_act_C"/>
    <property type="match status" value="1"/>
</dbReference>
<dbReference type="OMA" id="FSACHED"/>
<dbReference type="InParanoid" id="A0A7M7JH89"/>
<keyword evidence="8" id="KW-1185">Reference proteome</keyword>
<comment type="similarity">
    <text evidence="1">Belongs to the ATG10 family.</text>
</comment>
<proteinExistence type="inferred from homology"/>
<evidence type="ECO:0000256" key="6">
    <source>
        <dbReference type="ARBA" id="ARBA00029833"/>
    </source>
</evidence>
<evidence type="ECO:0000256" key="1">
    <source>
        <dbReference type="ARBA" id="ARBA00005696"/>
    </source>
</evidence>
<evidence type="ECO:0000256" key="2">
    <source>
        <dbReference type="ARBA" id="ARBA00021099"/>
    </source>
</evidence>
<evidence type="ECO:0000313" key="8">
    <source>
        <dbReference type="Proteomes" id="UP000594260"/>
    </source>
</evidence>
<dbReference type="EnsemblMetazoa" id="XM_022794522">
    <property type="protein sequence ID" value="XP_022650257"/>
    <property type="gene ID" value="LOC111245773"/>
</dbReference>
<dbReference type="OrthoDB" id="4089664at2759"/>
<dbReference type="GeneID" id="111245773"/>
<reference evidence="7" key="1">
    <citation type="submission" date="2021-01" db="UniProtKB">
        <authorList>
            <consortium name="EnsemblMetazoa"/>
        </authorList>
    </citation>
    <scope>IDENTIFICATION</scope>
</reference>
<evidence type="ECO:0000256" key="4">
    <source>
        <dbReference type="ARBA" id="ARBA00022786"/>
    </source>
</evidence>
<sequence>MSLTPDEFAVAARDFASISHSLDDGWQLYDGHEIGTGNPANVYLVKKVIKEKSTSVRTRHREADEITDPQEAPLQANGDLLCWEYNVAYSLSFEAPALYFDICYSNGETLSLEDVWSACCSEGKVLDLELKDMWGTVTRQEHPIIRRPYFVLHPCNTHEIMGPLLKAQGERRINYLITWLSSVGPAVGLRLSIGYNKGTKKSSTTVSSLKHYK</sequence>
<protein>
    <recommendedName>
        <fullName evidence="2">Ubiquitin-like-conjugating enzyme ATG10</fullName>
    </recommendedName>
    <alternativeName>
        <fullName evidence="6">Autophagy-related protein 10</fullName>
    </alternativeName>
</protein>
<keyword evidence="4" id="KW-0833">Ubl conjugation pathway</keyword>
<dbReference type="PANTHER" id="PTHR14957">
    <property type="entry name" value="UBIQUITIN-LIKE-CONJUGATING ENZYME ATG10"/>
    <property type="match status" value="1"/>
</dbReference>
<dbReference type="Gene3D" id="3.30.1460.50">
    <property type="match status" value="1"/>
</dbReference>
<evidence type="ECO:0000256" key="5">
    <source>
        <dbReference type="ARBA" id="ARBA00023006"/>
    </source>
</evidence>
<name>A0A7M7JH89_VARDE</name>
<dbReference type="GO" id="GO:0005829">
    <property type="term" value="C:cytosol"/>
    <property type="evidence" value="ECO:0007669"/>
    <property type="project" value="TreeGrafter"/>
</dbReference>
<dbReference type="PANTHER" id="PTHR14957:SF1">
    <property type="entry name" value="UBIQUITIN-LIKE-CONJUGATING ENZYME ATG10"/>
    <property type="match status" value="1"/>
</dbReference>
<dbReference type="KEGG" id="vde:111245773"/>
<dbReference type="GO" id="GO:0061651">
    <property type="term" value="F:Atg12 conjugating enzyme activity"/>
    <property type="evidence" value="ECO:0007669"/>
    <property type="project" value="TreeGrafter"/>
</dbReference>
<organism evidence="7 8">
    <name type="scientific">Varroa destructor</name>
    <name type="common">Honeybee mite</name>
    <dbReference type="NCBI Taxonomy" id="109461"/>
    <lineage>
        <taxon>Eukaryota</taxon>
        <taxon>Metazoa</taxon>
        <taxon>Ecdysozoa</taxon>
        <taxon>Arthropoda</taxon>
        <taxon>Chelicerata</taxon>
        <taxon>Arachnida</taxon>
        <taxon>Acari</taxon>
        <taxon>Parasitiformes</taxon>
        <taxon>Mesostigmata</taxon>
        <taxon>Gamasina</taxon>
        <taxon>Dermanyssoidea</taxon>
        <taxon>Varroidae</taxon>
        <taxon>Varroa</taxon>
    </lineage>
</organism>
<evidence type="ECO:0000256" key="3">
    <source>
        <dbReference type="ARBA" id="ARBA00022679"/>
    </source>
</evidence>